<feature type="domain" description="Methyltransferase" evidence="1">
    <location>
        <begin position="151"/>
        <end position="241"/>
    </location>
</feature>
<keyword evidence="2" id="KW-0489">Methyltransferase</keyword>
<gene>
    <name evidence="2" type="ORF">ACIBG2_41810</name>
</gene>
<keyword evidence="3" id="KW-1185">Reference proteome</keyword>
<name>A0ABW7Z7H3_9ACTN</name>
<dbReference type="Proteomes" id="UP001612741">
    <property type="component" value="Unassembled WGS sequence"/>
</dbReference>
<evidence type="ECO:0000313" key="2">
    <source>
        <dbReference type="EMBL" id="MFI6503981.1"/>
    </source>
</evidence>
<proteinExistence type="predicted"/>
<keyword evidence="2" id="KW-0808">Transferase</keyword>
<dbReference type="InterPro" id="IPR029063">
    <property type="entry name" value="SAM-dependent_MTases_sf"/>
</dbReference>
<evidence type="ECO:0000259" key="1">
    <source>
        <dbReference type="Pfam" id="PF13649"/>
    </source>
</evidence>
<dbReference type="CDD" id="cd02440">
    <property type="entry name" value="AdoMet_MTases"/>
    <property type="match status" value="1"/>
</dbReference>
<dbReference type="Pfam" id="PF13649">
    <property type="entry name" value="Methyltransf_25"/>
    <property type="match status" value="1"/>
</dbReference>
<dbReference type="GO" id="GO:0008168">
    <property type="term" value="F:methyltransferase activity"/>
    <property type="evidence" value="ECO:0007669"/>
    <property type="project" value="UniProtKB-KW"/>
</dbReference>
<organism evidence="2 3">
    <name type="scientific">Nonomuraea typhae</name>
    <dbReference type="NCBI Taxonomy" id="2603600"/>
    <lineage>
        <taxon>Bacteria</taxon>
        <taxon>Bacillati</taxon>
        <taxon>Actinomycetota</taxon>
        <taxon>Actinomycetes</taxon>
        <taxon>Streptosporangiales</taxon>
        <taxon>Streptosporangiaceae</taxon>
        <taxon>Nonomuraea</taxon>
    </lineage>
</organism>
<accession>A0ABW7Z7H3</accession>
<protein>
    <submittedName>
        <fullName evidence="2">Class I SAM-dependent methyltransferase</fullName>
        <ecNumber evidence="2">2.1.1.-</ecNumber>
    </submittedName>
</protein>
<dbReference type="GO" id="GO:0032259">
    <property type="term" value="P:methylation"/>
    <property type="evidence" value="ECO:0007669"/>
    <property type="project" value="UniProtKB-KW"/>
</dbReference>
<dbReference type="EMBL" id="JBITGY010000013">
    <property type="protein sequence ID" value="MFI6503981.1"/>
    <property type="molecule type" value="Genomic_DNA"/>
</dbReference>
<evidence type="ECO:0000313" key="3">
    <source>
        <dbReference type="Proteomes" id="UP001612741"/>
    </source>
</evidence>
<comment type="caution">
    <text evidence="2">The sequence shown here is derived from an EMBL/GenBank/DDBJ whole genome shotgun (WGS) entry which is preliminary data.</text>
</comment>
<dbReference type="EC" id="2.1.1.-" evidence="2"/>
<reference evidence="2 3" key="1">
    <citation type="submission" date="2024-10" db="EMBL/GenBank/DDBJ databases">
        <title>The Natural Products Discovery Center: Release of the First 8490 Sequenced Strains for Exploring Actinobacteria Biosynthetic Diversity.</title>
        <authorList>
            <person name="Kalkreuter E."/>
            <person name="Kautsar S.A."/>
            <person name="Yang D."/>
            <person name="Bader C.D."/>
            <person name="Teijaro C.N."/>
            <person name="Fluegel L."/>
            <person name="Davis C.M."/>
            <person name="Simpson J.R."/>
            <person name="Lauterbach L."/>
            <person name="Steele A.D."/>
            <person name="Gui C."/>
            <person name="Meng S."/>
            <person name="Li G."/>
            <person name="Viehrig K."/>
            <person name="Ye F."/>
            <person name="Su P."/>
            <person name="Kiefer A.F."/>
            <person name="Nichols A."/>
            <person name="Cepeda A.J."/>
            <person name="Yan W."/>
            <person name="Fan B."/>
            <person name="Jiang Y."/>
            <person name="Adhikari A."/>
            <person name="Zheng C.-J."/>
            <person name="Schuster L."/>
            <person name="Cowan T.M."/>
            <person name="Smanski M.J."/>
            <person name="Chevrette M.G."/>
            <person name="De Carvalho L.P.S."/>
            <person name="Shen B."/>
        </authorList>
    </citation>
    <scope>NUCLEOTIDE SEQUENCE [LARGE SCALE GENOMIC DNA]</scope>
    <source>
        <strain evidence="2 3">NPDC050545</strain>
    </source>
</reference>
<sequence>MSAPTDKLFTYTEGYFITKSLLALWRLGLLGGADARIDPGKSAAGLGCDARLLRATLDYLVIRGIFVKDGDAYRYSEHGRELAPYYGYLPMHIGAYEPVFGQYEQVLHGDLVYGANLKRAEHELVGGMSAMEEHLLARLNTLMDEIAFTGVLDLGCGSGRMLAQVLRRSPRLRGVGVDQAQEACEKARQNLADEGLAGRTTILYGDAGRLHELPAGVLAQVDLVIAMFVMHEIHWQRSRAGVVSCLRDIAGVIGSGGRFLMVEVSRIAAGGARPGLRFVPEYQLVHEYSNQRLAGEQEWREMLAEAGLTVLRTEPAGMCEAFCFVVGVRE</sequence>
<dbReference type="InterPro" id="IPR041698">
    <property type="entry name" value="Methyltransf_25"/>
</dbReference>
<dbReference type="RefSeq" id="WP_397089741.1">
    <property type="nucleotide sequence ID" value="NZ_JBITGY010000013.1"/>
</dbReference>
<dbReference type="SUPFAM" id="SSF53335">
    <property type="entry name" value="S-adenosyl-L-methionine-dependent methyltransferases"/>
    <property type="match status" value="1"/>
</dbReference>
<dbReference type="Gene3D" id="3.40.50.150">
    <property type="entry name" value="Vaccinia Virus protein VP39"/>
    <property type="match status" value="1"/>
</dbReference>